<accession>A0A9D4GWV6</accession>
<sequence length="122" mass="13768">MPTHFRSVTEPKTMTSPIRGRPANEAAHLAFQQVISLFKESEDEQITVTVLVDQMKNICGENAYGVQYTKNKLKEHFGDSVIITDINGKADVVTFRRTAASILHDFYSQGNVDKLIMLRPKK</sequence>
<name>A0A9D4GWV6_DREPO</name>
<dbReference type="EMBL" id="JAIWYP010000005">
    <property type="protein sequence ID" value="KAH3821387.1"/>
    <property type="molecule type" value="Genomic_DNA"/>
</dbReference>
<evidence type="ECO:0000313" key="2">
    <source>
        <dbReference type="Proteomes" id="UP000828390"/>
    </source>
</evidence>
<dbReference type="Proteomes" id="UP000828390">
    <property type="component" value="Unassembled WGS sequence"/>
</dbReference>
<comment type="caution">
    <text evidence="1">The sequence shown here is derived from an EMBL/GenBank/DDBJ whole genome shotgun (WGS) entry which is preliminary data.</text>
</comment>
<organism evidence="1 2">
    <name type="scientific">Dreissena polymorpha</name>
    <name type="common">Zebra mussel</name>
    <name type="synonym">Mytilus polymorpha</name>
    <dbReference type="NCBI Taxonomy" id="45954"/>
    <lineage>
        <taxon>Eukaryota</taxon>
        <taxon>Metazoa</taxon>
        <taxon>Spiralia</taxon>
        <taxon>Lophotrochozoa</taxon>
        <taxon>Mollusca</taxon>
        <taxon>Bivalvia</taxon>
        <taxon>Autobranchia</taxon>
        <taxon>Heteroconchia</taxon>
        <taxon>Euheterodonta</taxon>
        <taxon>Imparidentia</taxon>
        <taxon>Neoheterodontei</taxon>
        <taxon>Myida</taxon>
        <taxon>Dreissenoidea</taxon>
        <taxon>Dreissenidae</taxon>
        <taxon>Dreissena</taxon>
    </lineage>
</organism>
<proteinExistence type="predicted"/>
<gene>
    <name evidence="1" type="ORF">DPMN_123151</name>
</gene>
<reference evidence="1" key="2">
    <citation type="submission" date="2020-11" db="EMBL/GenBank/DDBJ databases">
        <authorList>
            <person name="McCartney M.A."/>
            <person name="Auch B."/>
            <person name="Kono T."/>
            <person name="Mallez S."/>
            <person name="Becker A."/>
            <person name="Gohl D.M."/>
            <person name="Silverstein K.A.T."/>
            <person name="Koren S."/>
            <person name="Bechman K.B."/>
            <person name="Herman A."/>
            <person name="Abrahante J.E."/>
            <person name="Garbe J."/>
        </authorList>
    </citation>
    <scope>NUCLEOTIDE SEQUENCE</scope>
    <source>
        <strain evidence="1">Duluth1</strain>
        <tissue evidence="1">Whole animal</tissue>
    </source>
</reference>
<reference evidence="1" key="1">
    <citation type="journal article" date="2019" name="bioRxiv">
        <title>The Genome of the Zebra Mussel, Dreissena polymorpha: A Resource for Invasive Species Research.</title>
        <authorList>
            <person name="McCartney M.A."/>
            <person name="Auch B."/>
            <person name="Kono T."/>
            <person name="Mallez S."/>
            <person name="Zhang Y."/>
            <person name="Obille A."/>
            <person name="Becker A."/>
            <person name="Abrahante J.E."/>
            <person name="Garbe J."/>
            <person name="Badalamenti J.P."/>
            <person name="Herman A."/>
            <person name="Mangelson H."/>
            <person name="Liachko I."/>
            <person name="Sullivan S."/>
            <person name="Sone E.D."/>
            <person name="Koren S."/>
            <person name="Silverstein K.A.T."/>
            <person name="Beckman K.B."/>
            <person name="Gohl D.M."/>
        </authorList>
    </citation>
    <scope>NUCLEOTIDE SEQUENCE</scope>
    <source>
        <strain evidence="1">Duluth1</strain>
        <tissue evidence="1">Whole animal</tissue>
    </source>
</reference>
<protein>
    <submittedName>
        <fullName evidence="1">Uncharacterized protein</fullName>
    </submittedName>
</protein>
<keyword evidence="2" id="KW-1185">Reference proteome</keyword>
<dbReference type="AlphaFoldDB" id="A0A9D4GWV6"/>
<evidence type="ECO:0000313" key="1">
    <source>
        <dbReference type="EMBL" id="KAH3821387.1"/>
    </source>
</evidence>